<proteinExistence type="predicted"/>
<evidence type="ECO:0000313" key="3">
    <source>
        <dbReference type="Proteomes" id="UP001595387"/>
    </source>
</evidence>
<dbReference type="Pfam" id="PF00581">
    <property type="entry name" value="Rhodanese"/>
    <property type="match status" value="1"/>
</dbReference>
<dbReference type="InterPro" id="IPR050229">
    <property type="entry name" value="GlpE_sulfurtransferase"/>
</dbReference>
<dbReference type="PROSITE" id="PS50206">
    <property type="entry name" value="RHODANESE_3"/>
    <property type="match status" value="1"/>
</dbReference>
<dbReference type="InterPro" id="IPR036873">
    <property type="entry name" value="Rhodanese-like_dom_sf"/>
</dbReference>
<dbReference type="PANTHER" id="PTHR43031:SF17">
    <property type="entry name" value="SULFURTRANSFERASE YTWF-RELATED"/>
    <property type="match status" value="1"/>
</dbReference>
<comment type="caution">
    <text evidence="2">The sequence shown here is derived from an EMBL/GenBank/DDBJ whole genome shotgun (WGS) entry which is preliminary data.</text>
</comment>
<dbReference type="PANTHER" id="PTHR43031">
    <property type="entry name" value="FAD-DEPENDENT OXIDOREDUCTASE"/>
    <property type="match status" value="1"/>
</dbReference>
<dbReference type="RefSeq" id="WP_390302103.1">
    <property type="nucleotide sequence ID" value="NZ_JBHRRZ010000003.1"/>
</dbReference>
<protein>
    <submittedName>
        <fullName evidence="2">Rhodanese-like domain-containing protein</fullName>
    </submittedName>
</protein>
<accession>A0ABV7A226</accession>
<dbReference type="Gene3D" id="3.40.250.10">
    <property type="entry name" value="Rhodanese-like domain"/>
    <property type="match status" value="1"/>
</dbReference>
<dbReference type="EMBL" id="JBHRRZ010000003">
    <property type="protein sequence ID" value="MFC2947112.1"/>
    <property type="molecule type" value="Genomic_DNA"/>
</dbReference>
<organism evidence="2 3">
    <name type="scientific">Virgibacillus sediminis</name>
    <dbReference type="NCBI Taxonomy" id="202260"/>
    <lineage>
        <taxon>Bacteria</taxon>
        <taxon>Bacillati</taxon>
        <taxon>Bacillota</taxon>
        <taxon>Bacilli</taxon>
        <taxon>Bacillales</taxon>
        <taxon>Bacillaceae</taxon>
        <taxon>Virgibacillus</taxon>
    </lineage>
</organism>
<evidence type="ECO:0000259" key="1">
    <source>
        <dbReference type="PROSITE" id="PS50206"/>
    </source>
</evidence>
<sequence length="102" mass="11503">MDNIKEIQPEELENRLNNGDDLTVIDVREDEEVEQGMIEGAKHIPLGEIPESVSSLDKADNYVLVCRSGRRSMNAANYLKEHGFKVENMAGGMLEWKGKVTR</sequence>
<dbReference type="Proteomes" id="UP001595387">
    <property type="component" value="Unassembled WGS sequence"/>
</dbReference>
<feature type="domain" description="Rhodanese" evidence="1">
    <location>
        <begin position="18"/>
        <end position="101"/>
    </location>
</feature>
<name>A0ABV7A226_9BACI</name>
<dbReference type="SMART" id="SM00450">
    <property type="entry name" value="RHOD"/>
    <property type="match status" value="1"/>
</dbReference>
<dbReference type="CDD" id="cd00158">
    <property type="entry name" value="RHOD"/>
    <property type="match status" value="1"/>
</dbReference>
<dbReference type="SUPFAM" id="SSF52821">
    <property type="entry name" value="Rhodanese/Cell cycle control phosphatase"/>
    <property type="match status" value="1"/>
</dbReference>
<reference evidence="3" key="1">
    <citation type="journal article" date="2019" name="Int. J. Syst. Evol. Microbiol.">
        <title>The Global Catalogue of Microorganisms (GCM) 10K type strain sequencing project: providing services to taxonomists for standard genome sequencing and annotation.</title>
        <authorList>
            <consortium name="The Broad Institute Genomics Platform"/>
            <consortium name="The Broad Institute Genome Sequencing Center for Infectious Disease"/>
            <person name="Wu L."/>
            <person name="Ma J."/>
        </authorList>
    </citation>
    <scope>NUCLEOTIDE SEQUENCE [LARGE SCALE GENOMIC DNA]</scope>
    <source>
        <strain evidence="3">KCTC 13193</strain>
    </source>
</reference>
<keyword evidence="3" id="KW-1185">Reference proteome</keyword>
<gene>
    <name evidence="2" type="ORF">ACFODW_01870</name>
</gene>
<evidence type="ECO:0000313" key="2">
    <source>
        <dbReference type="EMBL" id="MFC2947112.1"/>
    </source>
</evidence>
<dbReference type="InterPro" id="IPR001763">
    <property type="entry name" value="Rhodanese-like_dom"/>
</dbReference>